<dbReference type="Proteomes" id="UP000013909">
    <property type="component" value="Unassembled WGS sequence"/>
</dbReference>
<evidence type="ECO:0000256" key="1">
    <source>
        <dbReference type="SAM" id="Phobius"/>
    </source>
</evidence>
<evidence type="ECO:0000313" key="2">
    <source>
        <dbReference type="EMBL" id="EON76300.1"/>
    </source>
</evidence>
<organism evidence="2 3">
    <name type="scientific">Lunatimonas lonarensis</name>
    <dbReference type="NCBI Taxonomy" id="1232681"/>
    <lineage>
        <taxon>Bacteria</taxon>
        <taxon>Pseudomonadati</taxon>
        <taxon>Bacteroidota</taxon>
        <taxon>Cytophagia</taxon>
        <taxon>Cytophagales</taxon>
        <taxon>Cyclobacteriaceae</taxon>
    </lineage>
</organism>
<dbReference type="STRING" id="1232681.ADIS_3428"/>
<feature type="transmembrane region" description="Helical" evidence="1">
    <location>
        <begin position="390"/>
        <end position="409"/>
    </location>
</feature>
<feature type="transmembrane region" description="Helical" evidence="1">
    <location>
        <begin position="247"/>
        <end position="267"/>
    </location>
</feature>
<sequence>MKSSTEKRIFSAIFVLLPIVLAALGGIGLIYSGLFFYRGSIPLATGVVSDRVNVPLDTISLGFAQFHLETQNFLLFQLFESLPPLSFPLESQIIGLSIWLLFSLGVILVSGFQRYPFIGGMVVAIFLLVLSGVNDLEISQLGQNSGLVISLLGLIFPAIVLHTFFPNSTLKLRSGIILAIAFVTWATLIQLSPVPAPTLLLSELGGLSALIISTIFILYIGHAVIGSCFVALSTLNQGIGLKITWHFTLLSIAYLSLIALLFLQAIGEIRTSFPLPPVYLIFIATGILGYFETSRKIRQIPQPYGLALIGKGIYLIGFAISSLVWFKAELTANAPMGDFLTHVFLYSQIGFGLLFFLYLISNFIGIMNTGTPVEKIMYRPPFFPYFHMRMGALLSFLVLAIFSDAVLLVQLHSTSINLSADYYQALGRNREAAILYEHAFDRYRNNPKNLNTLAHFYFNERQPTPGIQALIRSFDERPNVPDIILLTSKLQGTSKHSDALFYLEEGLKYFPRNPYLLNNLAYLKAKQLKPREALALWQEMDKKVDIRDANLQALYALHDLSWVDGELDKNPLGQVNRMANYNMVHQTAPFSLHTDSIRIPSSVNLAILRNQWSQAADTDYVQDIHQIDRILERELPPSVVAELMETKVIRNYQEGELNATLNNLGFLATNYTGSAGFFLSMQAKIFASQYDFNRAADAFLEAEKQGFSQVDEDVLAIIKLAGKGDEAQRLAEKYSVTFPAWMSLGEDTSTEPNDLMILAEGLAGLLTNTKEPAWEFLDRLNGAQRKADYAVQLLFRKSHWLESHEFETIGKVLKAAYPDKTADIESIIAFFRDDLPIPDNQALEWLPKIATDPVANAYMTPLVLRKTRETENDIDAYNLLHAATRLNRDPLLWIELVRYSRKIGQANYASSYLMEMSTWMEAEELIQLQINYLR</sequence>
<feature type="transmembrane region" description="Helical" evidence="1">
    <location>
        <begin position="273"/>
        <end position="291"/>
    </location>
</feature>
<dbReference type="SUPFAM" id="SSF48452">
    <property type="entry name" value="TPR-like"/>
    <property type="match status" value="1"/>
</dbReference>
<gene>
    <name evidence="2" type="ORF">ADIS_3428</name>
</gene>
<dbReference type="EMBL" id="AQHR01000088">
    <property type="protein sequence ID" value="EON76300.1"/>
    <property type="molecule type" value="Genomic_DNA"/>
</dbReference>
<keyword evidence="3" id="KW-1185">Reference proteome</keyword>
<reference evidence="2 3" key="1">
    <citation type="submission" date="2013-02" db="EMBL/GenBank/DDBJ databases">
        <title>A novel strain isolated from Lonar lake, Maharashtra, India.</title>
        <authorList>
            <person name="Singh A."/>
        </authorList>
    </citation>
    <scope>NUCLEOTIDE SEQUENCE [LARGE SCALE GENOMIC DNA]</scope>
    <source>
        <strain evidence="2 3">AK24</strain>
    </source>
</reference>
<feature type="transmembrane region" description="Helical" evidence="1">
    <location>
        <begin position="91"/>
        <end position="109"/>
    </location>
</feature>
<feature type="transmembrane region" description="Helical" evidence="1">
    <location>
        <begin position="303"/>
        <end position="326"/>
    </location>
</feature>
<dbReference type="RefSeq" id="WP_010855561.1">
    <property type="nucleotide sequence ID" value="NZ_AQHR01000088.1"/>
</dbReference>
<comment type="caution">
    <text evidence="2">The sequence shown here is derived from an EMBL/GenBank/DDBJ whole genome shotgun (WGS) entry which is preliminary data.</text>
</comment>
<keyword evidence="1" id="KW-0812">Transmembrane</keyword>
<feature type="transmembrane region" description="Helical" evidence="1">
    <location>
        <begin position="12"/>
        <end position="37"/>
    </location>
</feature>
<feature type="transmembrane region" description="Helical" evidence="1">
    <location>
        <begin position="211"/>
        <end position="235"/>
    </location>
</feature>
<dbReference type="AlphaFoldDB" id="R7ZQB1"/>
<feature type="transmembrane region" description="Helical" evidence="1">
    <location>
        <begin position="116"/>
        <end position="133"/>
    </location>
</feature>
<name>R7ZQB1_9BACT</name>
<feature type="transmembrane region" description="Helical" evidence="1">
    <location>
        <begin position="145"/>
        <end position="165"/>
    </location>
</feature>
<accession>R7ZQB1</accession>
<keyword evidence="1" id="KW-0472">Membrane</keyword>
<dbReference type="OrthoDB" id="973593at2"/>
<feature type="transmembrane region" description="Helical" evidence="1">
    <location>
        <begin position="346"/>
        <end position="369"/>
    </location>
</feature>
<evidence type="ECO:0008006" key="4">
    <source>
        <dbReference type="Google" id="ProtNLM"/>
    </source>
</evidence>
<evidence type="ECO:0000313" key="3">
    <source>
        <dbReference type="Proteomes" id="UP000013909"/>
    </source>
</evidence>
<keyword evidence="1" id="KW-1133">Transmembrane helix</keyword>
<dbReference type="Gene3D" id="1.25.40.10">
    <property type="entry name" value="Tetratricopeptide repeat domain"/>
    <property type="match status" value="1"/>
</dbReference>
<feature type="transmembrane region" description="Helical" evidence="1">
    <location>
        <begin position="172"/>
        <end position="191"/>
    </location>
</feature>
<protein>
    <recommendedName>
        <fullName evidence="4">TPR repeat protein</fullName>
    </recommendedName>
</protein>
<dbReference type="InterPro" id="IPR011990">
    <property type="entry name" value="TPR-like_helical_dom_sf"/>
</dbReference>
<proteinExistence type="predicted"/>